<dbReference type="InterPro" id="IPR029058">
    <property type="entry name" value="AB_hydrolase_fold"/>
</dbReference>
<keyword evidence="2" id="KW-1185">Reference proteome</keyword>
<organism evidence="1 2">
    <name type="scientific">Sphaerospermopsis reniformis</name>
    <dbReference type="NCBI Taxonomy" id="531300"/>
    <lineage>
        <taxon>Bacteria</taxon>
        <taxon>Bacillati</taxon>
        <taxon>Cyanobacteriota</taxon>
        <taxon>Cyanophyceae</taxon>
        <taxon>Nostocales</taxon>
        <taxon>Aphanizomenonaceae</taxon>
        <taxon>Sphaerospermopsis</taxon>
    </lineage>
</organism>
<dbReference type="AlphaFoldDB" id="A0A479ZZA9"/>
<dbReference type="Proteomes" id="UP000300142">
    <property type="component" value="Unassembled WGS sequence"/>
</dbReference>
<dbReference type="SUPFAM" id="SSF53474">
    <property type="entry name" value="alpha/beta-Hydrolases"/>
    <property type="match status" value="1"/>
</dbReference>
<proteinExistence type="predicted"/>
<comment type="caution">
    <text evidence="1">The sequence shown here is derived from an EMBL/GenBank/DDBJ whole genome shotgun (WGS) entry which is preliminary data.</text>
</comment>
<dbReference type="RefSeq" id="WP_265586217.1">
    <property type="nucleotide sequence ID" value="NZ_BJCE01000004.1"/>
</dbReference>
<protein>
    <submittedName>
        <fullName evidence="1">Thioesterase</fullName>
    </submittedName>
</protein>
<dbReference type="EMBL" id="BJCE01000004">
    <property type="protein sequence ID" value="GCL35184.1"/>
    <property type="molecule type" value="Genomic_DNA"/>
</dbReference>
<reference evidence="2" key="1">
    <citation type="submission" date="2019-02" db="EMBL/GenBank/DDBJ databases">
        <title>Draft genome sequence of Sphaerospermopsis reniformis NIES-1949.</title>
        <authorList>
            <person name="Yamaguchi H."/>
            <person name="Suzuki S."/>
            <person name="Kawachi M."/>
        </authorList>
    </citation>
    <scope>NUCLEOTIDE SEQUENCE [LARGE SCALE GENOMIC DNA]</scope>
    <source>
        <strain evidence="2">NIES-1949</strain>
    </source>
</reference>
<name>A0A479ZZA9_9CYAN</name>
<dbReference type="Gene3D" id="3.40.50.1820">
    <property type="entry name" value="alpha/beta hydrolase"/>
    <property type="match status" value="1"/>
</dbReference>
<evidence type="ECO:0000313" key="2">
    <source>
        <dbReference type="Proteomes" id="UP000300142"/>
    </source>
</evidence>
<gene>
    <name evidence="1" type="ORF">SR1949_02760</name>
</gene>
<evidence type="ECO:0000313" key="1">
    <source>
        <dbReference type="EMBL" id="GCL35184.1"/>
    </source>
</evidence>
<accession>A0A479ZZA9</accession>
<sequence length="41" mass="4740">MSVFGGLQDPAFTDYELESWQEHTNAGFSLHKFPGNHFFYS</sequence>